<evidence type="ECO:0000313" key="2">
    <source>
        <dbReference type="EMBL" id="KAG2579217.1"/>
    </source>
</evidence>
<dbReference type="InterPro" id="IPR006553">
    <property type="entry name" value="Leu-rich_rpt_Cys-con_subtyp"/>
</dbReference>
<gene>
    <name evidence="2" type="ORF">PVAP13_6NG245100</name>
</gene>
<dbReference type="PANTHER" id="PTHR13318">
    <property type="entry name" value="PARTNER OF PAIRED, ISOFORM B-RELATED"/>
    <property type="match status" value="1"/>
</dbReference>
<proteinExistence type="predicted"/>
<feature type="compositionally biased region" description="Gly residues" evidence="1">
    <location>
        <begin position="38"/>
        <end position="49"/>
    </location>
</feature>
<dbReference type="InterPro" id="IPR032675">
    <property type="entry name" value="LRR_dom_sf"/>
</dbReference>
<reference evidence="2 3" key="1">
    <citation type="submission" date="2020-05" db="EMBL/GenBank/DDBJ databases">
        <title>WGS assembly of Panicum virgatum.</title>
        <authorList>
            <person name="Lovell J.T."/>
            <person name="Jenkins J."/>
            <person name="Shu S."/>
            <person name="Juenger T.E."/>
            <person name="Schmutz J."/>
        </authorList>
    </citation>
    <scope>NUCLEOTIDE SEQUENCE [LARGE SCALE GENOMIC DNA]</scope>
    <source>
        <strain evidence="3">cv. AP13</strain>
    </source>
</reference>
<evidence type="ECO:0008006" key="4">
    <source>
        <dbReference type="Google" id="ProtNLM"/>
    </source>
</evidence>
<dbReference type="GO" id="GO:0031146">
    <property type="term" value="P:SCF-dependent proteasomal ubiquitin-dependent protein catabolic process"/>
    <property type="evidence" value="ECO:0007669"/>
    <property type="project" value="TreeGrafter"/>
</dbReference>
<feature type="region of interest" description="Disordered" evidence="1">
    <location>
        <begin position="1"/>
        <end position="55"/>
    </location>
</feature>
<dbReference type="Proteomes" id="UP000823388">
    <property type="component" value="Chromosome 6N"/>
</dbReference>
<dbReference type="SMART" id="SM00367">
    <property type="entry name" value="LRR_CC"/>
    <property type="match status" value="6"/>
</dbReference>
<dbReference type="Gene3D" id="3.80.10.10">
    <property type="entry name" value="Ribonuclease Inhibitor"/>
    <property type="match status" value="1"/>
</dbReference>
<organism evidence="2 3">
    <name type="scientific">Panicum virgatum</name>
    <name type="common">Blackwell switchgrass</name>
    <dbReference type="NCBI Taxonomy" id="38727"/>
    <lineage>
        <taxon>Eukaryota</taxon>
        <taxon>Viridiplantae</taxon>
        <taxon>Streptophyta</taxon>
        <taxon>Embryophyta</taxon>
        <taxon>Tracheophyta</taxon>
        <taxon>Spermatophyta</taxon>
        <taxon>Magnoliopsida</taxon>
        <taxon>Liliopsida</taxon>
        <taxon>Poales</taxon>
        <taxon>Poaceae</taxon>
        <taxon>PACMAD clade</taxon>
        <taxon>Panicoideae</taxon>
        <taxon>Panicodae</taxon>
        <taxon>Paniceae</taxon>
        <taxon>Panicinae</taxon>
        <taxon>Panicum</taxon>
        <taxon>Panicum sect. Hiantes</taxon>
    </lineage>
</organism>
<evidence type="ECO:0000313" key="3">
    <source>
        <dbReference type="Proteomes" id="UP000823388"/>
    </source>
</evidence>
<keyword evidence="3" id="KW-1185">Reference proteome</keyword>
<comment type="caution">
    <text evidence="2">The sequence shown here is derived from an EMBL/GenBank/DDBJ whole genome shotgun (WGS) entry which is preliminary data.</text>
</comment>
<feature type="region of interest" description="Disordered" evidence="1">
    <location>
        <begin position="253"/>
        <end position="347"/>
    </location>
</feature>
<dbReference type="GO" id="GO:0019005">
    <property type="term" value="C:SCF ubiquitin ligase complex"/>
    <property type="evidence" value="ECO:0007669"/>
    <property type="project" value="TreeGrafter"/>
</dbReference>
<name>A0A8T0R0P6_PANVG</name>
<dbReference type="EMBL" id="CM029048">
    <property type="protein sequence ID" value="KAG2579217.1"/>
    <property type="molecule type" value="Genomic_DNA"/>
</dbReference>
<dbReference type="SUPFAM" id="SSF52047">
    <property type="entry name" value="RNI-like"/>
    <property type="match status" value="1"/>
</dbReference>
<dbReference type="AlphaFoldDB" id="A0A8T0R0P6"/>
<feature type="compositionally biased region" description="Gly residues" evidence="1">
    <location>
        <begin position="1"/>
        <end position="14"/>
    </location>
</feature>
<protein>
    <recommendedName>
        <fullName evidence="4">Rad7</fullName>
    </recommendedName>
</protein>
<feature type="compositionally biased region" description="Basic and acidic residues" evidence="1">
    <location>
        <begin position="317"/>
        <end position="328"/>
    </location>
</feature>
<sequence>MSGNFGSDGGGSGSDGAAPFLSLRSGSRIAKRRVEAGGEAGPGPAGGGQVLDEMPRRAACTPTKRQRTVLVGGVETEYVADSESGSDGDCVMLRQSGARVPGARVNTGRSGVEPKSALAMSMDGNDDGVGTPTKRRRSVLVGGVETEYVADSESDSDGDSVMLGQSGVRMQGAPVNTGQIGVKPNAVAMSMDGTEDGARDGPAKAGNGESGGVIEQLVNPAGSPSSPEEEMIADMYFKKELRQYKYKLRKEGNAKEKLVLGSNHSRGVDSGYEPASRKLITDSKGKGKMVVEDSLSSLSSGEDESGSEPVVSKQIQRKSDSEPVDAKEVQINSGSVSASMEPLRRQAARERAIRLAPKFAFFKADKDEPSEDEEEEELEPASDPQDWPGPFATAARIYEEREAKLRARESNSSKVNKAANKAVVWSPSKEKKNPVRATPSLTSLCINTLAEHSEGIESLGDIPEELKHKLLKILCHSRKMNAHLLNELLCDSPAELHLSECSWLSDDDFEKTFGKCKTDNLRDLQLDISGRCMPDYILPTTLAKAPNCMSLLTKISLKGNYRLSDKGLETIISAAPSLSSLNLSECSLLTSSGIVGLADKLHSVLRELYIDECLNVDAMMILPALQKINHLEALSMSGIQSVCDKFVNELLPVHGSNLKELAFAGCSKLTSSSIKTIGQNCPQLTSLDLRNLNRLRDSAMRHLRYGCRLIRKLKLQRNTFSDEALSRYLEESGGCLTELMLNNVEKVGDLTALAISRKCSVRLEALDLSFCRELTNEALGLIVDSCPSLRILKLFGCTQITDLFLKGHSNTFVKIIGIEGSILEQMDNH</sequence>
<feature type="region of interest" description="Disordered" evidence="1">
    <location>
        <begin position="362"/>
        <end position="390"/>
    </location>
</feature>
<evidence type="ECO:0000256" key="1">
    <source>
        <dbReference type="SAM" id="MobiDB-lite"/>
    </source>
</evidence>
<dbReference type="PANTHER" id="PTHR13318:SF255">
    <property type="entry name" value="OS08G0459100 PROTEIN"/>
    <property type="match status" value="1"/>
</dbReference>
<feature type="compositionally biased region" description="Basic and acidic residues" evidence="1">
    <location>
        <begin position="275"/>
        <end position="291"/>
    </location>
</feature>
<accession>A0A8T0R0P6</accession>
<feature type="compositionally biased region" description="Acidic residues" evidence="1">
    <location>
        <begin position="368"/>
        <end position="380"/>
    </location>
</feature>